<evidence type="ECO:0000313" key="3">
    <source>
        <dbReference type="Proteomes" id="UP000623467"/>
    </source>
</evidence>
<feature type="compositionally biased region" description="Gly residues" evidence="1">
    <location>
        <begin position="15"/>
        <end position="35"/>
    </location>
</feature>
<evidence type="ECO:0000256" key="1">
    <source>
        <dbReference type="SAM" id="MobiDB-lite"/>
    </source>
</evidence>
<proteinExistence type="predicted"/>
<feature type="compositionally biased region" description="Polar residues" evidence="1">
    <location>
        <begin position="1"/>
        <end position="11"/>
    </location>
</feature>
<dbReference type="EMBL" id="JACAZH010000001">
    <property type="protein sequence ID" value="KAF7378008.1"/>
    <property type="molecule type" value="Genomic_DNA"/>
</dbReference>
<name>A0A8H6ZFF1_9AGAR</name>
<evidence type="ECO:0000313" key="2">
    <source>
        <dbReference type="EMBL" id="KAF7378008.1"/>
    </source>
</evidence>
<sequence length="52" mass="5041">MSQDAQPSIYMSLSGGKGGVGGAGGKTGGAGGTGEGPRITINSPYRQNRDSG</sequence>
<comment type="caution">
    <text evidence="2">The sequence shown here is derived from an EMBL/GenBank/DDBJ whole genome shotgun (WGS) entry which is preliminary data.</text>
</comment>
<gene>
    <name evidence="2" type="ORF">MSAN_00224700</name>
</gene>
<feature type="region of interest" description="Disordered" evidence="1">
    <location>
        <begin position="1"/>
        <end position="52"/>
    </location>
</feature>
<keyword evidence="3" id="KW-1185">Reference proteome</keyword>
<protein>
    <submittedName>
        <fullName evidence="2">Uncharacterized protein</fullName>
    </submittedName>
</protein>
<dbReference type="AlphaFoldDB" id="A0A8H6ZFF1"/>
<accession>A0A8H6ZFF1</accession>
<dbReference type="Proteomes" id="UP000623467">
    <property type="component" value="Unassembled WGS sequence"/>
</dbReference>
<organism evidence="2 3">
    <name type="scientific">Mycena sanguinolenta</name>
    <dbReference type="NCBI Taxonomy" id="230812"/>
    <lineage>
        <taxon>Eukaryota</taxon>
        <taxon>Fungi</taxon>
        <taxon>Dikarya</taxon>
        <taxon>Basidiomycota</taxon>
        <taxon>Agaricomycotina</taxon>
        <taxon>Agaricomycetes</taxon>
        <taxon>Agaricomycetidae</taxon>
        <taxon>Agaricales</taxon>
        <taxon>Marasmiineae</taxon>
        <taxon>Mycenaceae</taxon>
        <taxon>Mycena</taxon>
    </lineage>
</organism>
<reference evidence="2" key="1">
    <citation type="submission" date="2020-05" db="EMBL/GenBank/DDBJ databases">
        <title>Mycena genomes resolve the evolution of fungal bioluminescence.</title>
        <authorList>
            <person name="Tsai I.J."/>
        </authorList>
    </citation>
    <scope>NUCLEOTIDE SEQUENCE</scope>
    <source>
        <strain evidence="2">160909Yilan</strain>
    </source>
</reference>